<protein>
    <submittedName>
        <fullName evidence="2">Uncharacterized protein</fullName>
    </submittedName>
</protein>
<accession>A0A840IUT0</accession>
<feature type="region of interest" description="Disordered" evidence="1">
    <location>
        <begin position="46"/>
        <end position="66"/>
    </location>
</feature>
<comment type="caution">
    <text evidence="2">The sequence shown here is derived from an EMBL/GenBank/DDBJ whole genome shotgun (WGS) entry which is preliminary data.</text>
</comment>
<organism evidence="2 3">
    <name type="scientific">Amycolatopsis jiangsuensis</name>
    <dbReference type="NCBI Taxonomy" id="1181879"/>
    <lineage>
        <taxon>Bacteria</taxon>
        <taxon>Bacillati</taxon>
        <taxon>Actinomycetota</taxon>
        <taxon>Actinomycetes</taxon>
        <taxon>Pseudonocardiales</taxon>
        <taxon>Pseudonocardiaceae</taxon>
        <taxon>Amycolatopsis</taxon>
    </lineage>
</organism>
<evidence type="ECO:0000313" key="3">
    <source>
        <dbReference type="Proteomes" id="UP000581769"/>
    </source>
</evidence>
<sequence length="66" mass="7477">MNAVFLDATQAEVEYRAAELRRAARRSRLSGPNRVLHWIRRHRAAAATVPRQERRTPVTGAARGRA</sequence>
<proteinExistence type="predicted"/>
<dbReference type="EMBL" id="JACHMG010000001">
    <property type="protein sequence ID" value="MBB4684908.1"/>
    <property type="molecule type" value="Genomic_DNA"/>
</dbReference>
<evidence type="ECO:0000256" key="1">
    <source>
        <dbReference type="SAM" id="MobiDB-lite"/>
    </source>
</evidence>
<keyword evidence="3" id="KW-1185">Reference proteome</keyword>
<dbReference type="RefSeq" id="WP_221457685.1">
    <property type="nucleotide sequence ID" value="NZ_JACHMG010000001.1"/>
</dbReference>
<dbReference type="AlphaFoldDB" id="A0A840IUT0"/>
<dbReference type="Proteomes" id="UP000581769">
    <property type="component" value="Unassembled WGS sequence"/>
</dbReference>
<name>A0A840IUT0_9PSEU</name>
<gene>
    <name evidence="2" type="ORF">BJY18_002393</name>
</gene>
<evidence type="ECO:0000313" key="2">
    <source>
        <dbReference type="EMBL" id="MBB4684908.1"/>
    </source>
</evidence>
<reference evidence="2 3" key="1">
    <citation type="submission" date="2020-08" db="EMBL/GenBank/DDBJ databases">
        <title>Sequencing the genomes of 1000 actinobacteria strains.</title>
        <authorList>
            <person name="Klenk H.-P."/>
        </authorList>
    </citation>
    <scope>NUCLEOTIDE SEQUENCE [LARGE SCALE GENOMIC DNA]</scope>
    <source>
        <strain evidence="2 3">DSM 45859</strain>
    </source>
</reference>